<organism evidence="1">
    <name type="scientific">Candidatus Moduliflexus flocculans</name>
    <dbReference type="NCBI Taxonomy" id="1499966"/>
    <lineage>
        <taxon>Bacteria</taxon>
        <taxon>Candidatus Moduliflexota</taxon>
        <taxon>Candidatus Moduliflexia</taxon>
        <taxon>Candidatus Moduliflexales</taxon>
        <taxon>Candidatus Moduliflexaceae</taxon>
    </lineage>
</organism>
<protein>
    <submittedName>
        <fullName evidence="1">Putative secreted protein</fullName>
    </submittedName>
</protein>
<accession>A0A0S6VZ64</accession>
<gene>
    <name evidence="1" type="ORF">U14_02031</name>
</gene>
<sequence length="168" mass="18068">MMKALKISLIVLGSLIGIAIAAAFVYRAFYAQKIAQPFEVNSPDLPAKILIATQGSAFKTQLVAELVERIKSSTYIRVIDVSGLSGINESDWKALVVINTCEGGKMQTDVATFLAKNADKHNIVLLTTSGSGEWKPTDSSVDSISSASKKDRIPTLVAEITQRIEALL</sequence>
<evidence type="ECO:0000313" key="2">
    <source>
        <dbReference type="Proteomes" id="UP000030700"/>
    </source>
</evidence>
<evidence type="ECO:0000313" key="1">
    <source>
        <dbReference type="EMBL" id="GAK50790.1"/>
    </source>
</evidence>
<reference evidence="1" key="1">
    <citation type="journal article" date="2015" name="PeerJ">
        <title>First genomic representation of candidate bacterial phylum KSB3 points to enhanced environmental sensing as a trigger of wastewater bulking.</title>
        <authorList>
            <person name="Sekiguchi Y."/>
            <person name="Ohashi A."/>
            <person name="Parks D.H."/>
            <person name="Yamauchi T."/>
            <person name="Tyson G.W."/>
            <person name="Hugenholtz P."/>
        </authorList>
    </citation>
    <scope>NUCLEOTIDE SEQUENCE [LARGE SCALE GENOMIC DNA]</scope>
</reference>
<keyword evidence="2" id="KW-1185">Reference proteome</keyword>
<dbReference type="HOGENOM" id="CLU_1600693_0_0_0"/>
<proteinExistence type="predicted"/>
<dbReference type="Proteomes" id="UP000030700">
    <property type="component" value="Unassembled WGS sequence"/>
</dbReference>
<dbReference type="STRING" id="1499966.U14_02031"/>
<name>A0A0S6VZ64_9BACT</name>
<dbReference type="AlphaFoldDB" id="A0A0S6VZ64"/>
<dbReference type="EMBL" id="DF820456">
    <property type="protein sequence ID" value="GAK50790.1"/>
    <property type="molecule type" value="Genomic_DNA"/>
</dbReference>